<sequence length="290" mass="31224">MSGEGARSVGLGVPLDRAAEAICKAGAMLIGAGAGMGVDSGLPDFRGDDGFWKAYPPYAKLGLRFAELANPRWFGRDPEVAWGFYGHRMMLYRETAPHEGFSILRRWSERMPRGAFVFTSNVDGHFQKAGFDASRIHEVHGTITALQCLVGCGAGIFPGDEVSVRIDEETMRAARPLPSCPECGGLARPNILMFGDWGWDSSGSDAQARALNAWLRSVNDTPLAVVECGAGTAIPTVRMICEEAAARSGGTLIRINVREPEVPRGGISLPLPALAAIREIEWRLQGRGKV</sequence>
<keyword evidence="6" id="KW-0378">Hydrolase</keyword>
<keyword evidence="7" id="KW-1185">Reference proteome</keyword>
<dbReference type="InterPro" id="IPR026591">
    <property type="entry name" value="Sirtuin_cat_small_dom_sf"/>
</dbReference>
<evidence type="ECO:0000259" key="5">
    <source>
        <dbReference type="PROSITE" id="PS50305"/>
    </source>
</evidence>
<feature type="domain" description="Deacetylase sirtuin-type" evidence="5">
    <location>
        <begin position="8"/>
        <end position="283"/>
    </location>
</feature>
<dbReference type="PROSITE" id="PS50305">
    <property type="entry name" value="SIRTUIN"/>
    <property type="match status" value="1"/>
</dbReference>
<evidence type="ECO:0000256" key="4">
    <source>
        <dbReference type="PROSITE-ProRule" id="PRU00236"/>
    </source>
</evidence>
<dbReference type="KEGG" id="agv:OJF2_44680"/>
<keyword evidence="2" id="KW-0808">Transferase</keyword>
<dbReference type="GO" id="GO:0070403">
    <property type="term" value="F:NAD+ binding"/>
    <property type="evidence" value="ECO:0007669"/>
    <property type="project" value="InterPro"/>
</dbReference>
<accession>A0A5B9W7B6</accession>
<evidence type="ECO:0000313" key="7">
    <source>
        <dbReference type="Proteomes" id="UP000324233"/>
    </source>
</evidence>
<dbReference type="GO" id="GO:0017136">
    <property type="term" value="F:histone deacetylase activity, NAD-dependent"/>
    <property type="evidence" value="ECO:0007669"/>
    <property type="project" value="TreeGrafter"/>
</dbReference>
<organism evidence="6 7">
    <name type="scientific">Aquisphaera giovannonii</name>
    <dbReference type="NCBI Taxonomy" id="406548"/>
    <lineage>
        <taxon>Bacteria</taxon>
        <taxon>Pseudomonadati</taxon>
        <taxon>Planctomycetota</taxon>
        <taxon>Planctomycetia</taxon>
        <taxon>Isosphaerales</taxon>
        <taxon>Isosphaeraceae</taxon>
        <taxon>Aquisphaera</taxon>
    </lineage>
</organism>
<protein>
    <recommendedName>
        <fullName evidence="1">protein acetyllysine N-acetyltransferase</fullName>
        <ecNumber evidence="1">2.3.1.286</ecNumber>
    </recommendedName>
</protein>
<evidence type="ECO:0000256" key="1">
    <source>
        <dbReference type="ARBA" id="ARBA00012928"/>
    </source>
</evidence>
<evidence type="ECO:0000313" key="6">
    <source>
        <dbReference type="EMBL" id="QEH35911.1"/>
    </source>
</evidence>
<reference evidence="6 7" key="1">
    <citation type="submission" date="2019-08" db="EMBL/GenBank/DDBJ databases">
        <title>Deep-cultivation of Planctomycetes and their phenomic and genomic characterization uncovers novel biology.</title>
        <authorList>
            <person name="Wiegand S."/>
            <person name="Jogler M."/>
            <person name="Boedeker C."/>
            <person name="Pinto D."/>
            <person name="Vollmers J."/>
            <person name="Rivas-Marin E."/>
            <person name="Kohn T."/>
            <person name="Peeters S.H."/>
            <person name="Heuer A."/>
            <person name="Rast P."/>
            <person name="Oberbeckmann S."/>
            <person name="Bunk B."/>
            <person name="Jeske O."/>
            <person name="Meyerdierks A."/>
            <person name="Storesund J.E."/>
            <person name="Kallscheuer N."/>
            <person name="Luecker S."/>
            <person name="Lage O.M."/>
            <person name="Pohl T."/>
            <person name="Merkel B.J."/>
            <person name="Hornburger P."/>
            <person name="Mueller R.-W."/>
            <person name="Bruemmer F."/>
            <person name="Labrenz M."/>
            <person name="Spormann A.M."/>
            <person name="Op den Camp H."/>
            <person name="Overmann J."/>
            <person name="Amann R."/>
            <person name="Jetten M.S.M."/>
            <person name="Mascher T."/>
            <person name="Medema M.H."/>
            <person name="Devos D.P."/>
            <person name="Kaster A.-K."/>
            <person name="Ovreas L."/>
            <person name="Rohde M."/>
            <person name="Galperin M.Y."/>
            <person name="Jogler C."/>
        </authorList>
    </citation>
    <scope>NUCLEOTIDE SEQUENCE [LARGE SCALE GENOMIC DNA]</scope>
    <source>
        <strain evidence="6 7">OJF2</strain>
    </source>
</reference>
<dbReference type="PANTHER" id="PTHR11085:SF4">
    <property type="entry name" value="NAD-DEPENDENT PROTEIN DEACYLASE"/>
    <property type="match status" value="1"/>
</dbReference>
<dbReference type="Proteomes" id="UP000324233">
    <property type="component" value="Chromosome"/>
</dbReference>
<dbReference type="EMBL" id="CP042997">
    <property type="protein sequence ID" value="QEH35911.1"/>
    <property type="molecule type" value="Genomic_DNA"/>
</dbReference>
<comment type="caution">
    <text evidence="4">Lacks conserved residue(s) required for the propagation of feature annotation.</text>
</comment>
<dbReference type="EC" id="2.3.1.286" evidence="1"/>
<gene>
    <name evidence="6" type="primary">cobB_1</name>
    <name evidence="6" type="ORF">OJF2_44680</name>
</gene>
<dbReference type="OrthoDB" id="394960at2"/>
<name>A0A5B9W7B6_9BACT</name>
<dbReference type="Gene3D" id="3.40.50.1220">
    <property type="entry name" value="TPP-binding domain"/>
    <property type="match status" value="1"/>
</dbReference>
<dbReference type="AlphaFoldDB" id="A0A5B9W7B6"/>
<dbReference type="InterPro" id="IPR003000">
    <property type="entry name" value="Sirtuin"/>
</dbReference>
<dbReference type="GO" id="GO:0016787">
    <property type="term" value="F:hydrolase activity"/>
    <property type="evidence" value="ECO:0007669"/>
    <property type="project" value="UniProtKB-KW"/>
</dbReference>
<dbReference type="PANTHER" id="PTHR11085">
    <property type="entry name" value="NAD-DEPENDENT PROTEIN DEACYLASE SIRTUIN-5, MITOCHONDRIAL-RELATED"/>
    <property type="match status" value="1"/>
</dbReference>
<dbReference type="Pfam" id="PF02146">
    <property type="entry name" value="SIR2"/>
    <property type="match status" value="1"/>
</dbReference>
<dbReference type="Gene3D" id="3.30.1600.10">
    <property type="entry name" value="SIR2/SIRT2 'Small Domain"/>
    <property type="match status" value="1"/>
</dbReference>
<dbReference type="InterPro" id="IPR029035">
    <property type="entry name" value="DHS-like_NAD/FAD-binding_dom"/>
</dbReference>
<dbReference type="SUPFAM" id="SSF52467">
    <property type="entry name" value="DHS-like NAD/FAD-binding domain"/>
    <property type="match status" value="1"/>
</dbReference>
<dbReference type="RefSeq" id="WP_148595651.1">
    <property type="nucleotide sequence ID" value="NZ_CP042997.1"/>
</dbReference>
<evidence type="ECO:0000256" key="3">
    <source>
        <dbReference type="ARBA" id="ARBA00023027"/>
    </source>
</evidence>
<proteinExistence type="predicted"/>
<keyword evidence="3" id="KW-0520">NAD</keyword>
<dbReference type="InterPro" id="IPR026590">
    <property type="entry name" value="Ssirtuin_cat_dom"/>
</dbReference>
<evidence type="ECO:0000256" key="2">
    <source>
        <dbReference type="ARBA" id="ARBA00022679"/>
    </source>
</evidence>
<dbReference type="InterPro" id="IPR050134">
    <property type="entry name" value="NAD-dep_sirtuin_deacylases"/>
</dbReference>